<feature type="compositionally biased region" description="Low complexity" evidence="1">
    <location>
        <begin position="203"/>
        <end position="212"/>
    </location>
</feature>
<sequence length="237" mass="25590">MAGETIMSVSPSSPAPAENQSAASVDLAWRRHIPALASAAAGIRQASDAWDSVSDSFCDTDGWPVDEHGYEDGKVKRDAEAWRHVEVFLDHGPEVLAGVRATARSADYTEGPISEELHWLRGIDATLEHAGQLQREWDQILVLMDASMPGSRKLYEDRAKEERNADGWHYADELAIRGPALVRAADHLSRRADAERSAHTTRARAALARSASGIRGTLPPSPPAPPAPGAPVPGRSR</sequence>
<accession>A0A918HGP1</accession>
<gene>
    <name evidence="2" type="ORF">GCM10010226_41050</name>
</gene>
<feature type="region of interest" description="Disordered" evidence="1">
    <location>
        <begin position="189"/>
        <end position="237"/>
    </location>
</feature>
<keyword evidence="3" id="KW-1185">Reference proteome</keyword>
<reference evidence="2" key="2">
    <citation type="submission" date="2020-09" db="EMBL/GenBank/DDBJ databases">
        <authorList>
            <person name="Sun Q."/>
            <person name="Ohkuma M."/>
        </authorList>
    </citation>
    <scope>NUCLEOTIDE SEQUENCE</scope>
    <source>
        <strain evidence="2">JCM 4125</strain>
    </source>
</reference>
<protein>
    <submittedName>
        <fullName evidence="2">Uncharacterized protein</fullName>
    </submittedName>
</protein>
<evidence type="ECO:0000256" key="1">
    <source>
        <dbReference type="SAM" id="MobiDB-lite"/>
    </source>
</evidence>
<feature type="compositionally biased region" description="Pro residues" evidence="1">
    <location>
        <begin position="219"/>
        <end position="231"/>
    </location>
</feature>
<evidence type="ECO:0000313" key="3">
    <source>
        <dbReference type="Proteomes" id="UP000646776"/>
    </source>
</evidence>
<reference evidence="2" key="1">
    <citation type="journal article" date="2014" name="Int. J. Syst. Evol. Microbiol.">
        <title>Complete genome sequence of Corynebacterium casei LMG S-19264T (=DSM 44701T), isolated from a smear-ripened cheese.</title>
        <authorList>
            <consortium name="US DOE Joint Genome Institute (JGI-PGF)"/>
            <person name="Walter F."/>
            <person name="Albersmeier A."/>
            <person name="Kalinowski J."/>
            <person name="Ruckert C."/>
        </authorList>
    </citation>
    <scope>NUCLEOTIDE SEQUENCE</scope>
    <source>
        <strain evidence="2">JCM 4125</strain>
    </source>
</reference>
<name>A0A918HGP1_9ACTN</name>
<feature type="compositionally biased region" description="Basic and acidic residues" evidence="1">
    <location>
        <begin position="189"/>
        <end position="198"/>
    </location>
</feature>
<dbReference type="EMBL" id="BMSA01000011">
    <property type="protein sequence ID" value="GGT59484.1"/>
    <property type="molecule type" value="Genomic_DNA"/>
</dbReference>
<proteinExistence type="predicted"/>
<organism evidence="2 3">
    <name type="scientific">Streptomyces phaeofaciens</name>
    <dbReference type="NCBI Taxonomy" id="68254"/>
    <lineage>
        <taxon>Bacteria</taxon>
        <taxon>Bacillati</taxon>
        <taxon>Actinomycetota</taxon>
        <taxon>Actinomycetes</taxon>
        <taxon>Kitasatosporales</taxon>
        <taxon>Streptomycetaceae</taxon>
        <taxon>Streptomyces</taxon>
    </lineage>
</organism>
<evidence type="ECO:0000313" key="2">
    <source>
        <dbReference type="EMBL" id="GGT59484.1"/>
    </source>
</evidence>
<comment type="caution">
    <text evidence="2">The sequence shown here is derived from an EMBL/GenBank/DDBJ whole genome shotgun (WGS) entry which is preliminary data.</text>
</comment>
<dbReference type="Proteomes" id="UP000646776">
    <property type="component" value="Unassembled WGS sequence"/>
</dbReference>
<dbReference type="AlphaFoldDB" id="A0A918HGP1"/>